<dbReference type="PANTHER" id="PTHR38886:SF1">
    <property type="entry name" value="NACHT-NTPASE AND P-LOOP NTPASES N-TERMINAL DOMAIN-CONTAINING PROTEIN"/>
    <property type="match status" value="1"/>
</dbReference>
<evidence type="ECO:0000313" key="3">
    <source>
        <dbReference type="Proteomes" id="UP000722485"/>
    </source>
</evidence>
<sequence>MSFGFSVGDFFAVGKLINDISSSIRHASASYQALDIELHTLKRALDEIEHLQCPASQEVALNTVKVTALSCRQSLIDFSSKLKKCDIMNQQKGTSSRRMHSLEKLGRKFEWGLRMEEEAVRLRAAVVVHVGFLNLRLSWLGLTASFPVTQKLDEHHLTVRGELDQKVDAIIIDQFATGPSSQKVKAGEYLLYNSSDSKHAIRQEHSLLIPGMSITVTLIMGRYGSLTLARCPRAGCLSYHVVVIESGNKLCAPAVATTSPASLLHANSTQSADDMPANLVTDPILLQHVKRIERMKEEVERMEEGLEGLRKTVEQPKKMVEGTDKEEEGMEKEVERAEKEVEWAEKALRQWKMLVEGMEKGVEETTRDLD</sequence>
<gene>
    <name evidence="2" type="ORF">G7Z17_g519</name>
</gene>
<evidence type="ECO:0000313" key="2">
    <source>
        <dbReference type="EMBL" id="KAF7557648.1"/>
    </source>
</evidence>
<reference evidence="2" key="1">
    <citation type="submission" date="2020-03" db="EMBL/GenBank/DDBJ databases">
        <title>Draft Genome Sequence of Cylindrodendrum hubeiense.</title>
        <authorList>
            <person name="Buettner E."/>
            <person name="Kellner H."/>
        </authorList>
    </citation>
    <scope>NUCLEOTIDE SEQUENCE</scope>
    <source>
        <strain evidence="2">IHI 201604</strain>
    </source>
</reference>
<evidence type="ECO:0008006" key="4">
    <source>
        <dbReference type="Google" id="ProtNLM"/>
    </source>
</evidence>
<dbReference type="OrthoDB" id="3045089at2759"/>
<accession>A0A9P5HS14</accession>
<comment type="caution">
    <text evidence="2">The sequence shown here is derived from an EMBL/GenBank/DDBJ whole genome shotgun (WGS) entry which is preliminary data.</text>
</comment>
<evidence type="ECO:0000256" key="1">
    <source>
        <dbReference type="SAM" id="Coils"/>
    </source>
</evidence>
<protein>
    <recommendedName>
        <fullName evidence="4">Fungal N-terminal domain-containing protein</fullName>
    </recommendedName>
</protein>
<proteinExistence type="predicted"/>
<organism evidence="2 3">
    <name type="scientific">Cylindrodendrum hubeiense</name>
    <dbReference type="NCBI Taxonomy" id="595255"/>
    <lineage>
        <taxon>Eukaryota</taxon>
        <taxon>Fungi</taxon>
        <taxon>Dikarya</taxon>
        <taxon>Ascomycota</taxon>
        <taxon>Pezizomycotina</taxon>
        <taxon>Sordariomycetes</taxon>
        <taxon>Hypocreomycetidae</taxon>
        <taxon>Hypocreales</taxon>
        <taxon>Nectriaceae</taxon>
        <taxon>Cylindrodendrum</taxon>
    </lineage>
</organism>
<dbReference type="AlphaFoldDB" id="A0A9P5HS14"/>
<dbReference type="Proteomes" id="UP000722485">
    <property type="component" value="Unassembled WGS sequence"/>
</dbReference>
<feature type="coiled-coil region" evidence="1">
    <location>
        <begin position="285"/>
        <end position="354"/>
    </location>
</feature>
<keyword evidence="1" id="KW-0175">Coiled coil</keyword>
<keyword evidence="3" id="KW-1185">Reference proteome</keyword>
<name>A0A9P5HS14_9HYPO</name>
<dbReference type="PANTHER" id="PTHR38886">
    <property type="entry name" value="SESA DOMAIN-CONTAINING PROTEIN"/>
    <property type="match status" value="1"/>
</dbReference>
<dbReference type="EMBL" id="JAANBB010000004">
    <property type="protein sequence ID" value="KAF7557648.1"/>
    <property type="molecule type" value="Genomic_DNA"/>
</dbReference>